<dbReference type="PANTHER" id="PTHR47331">
    <property type="entry name" value="PHD-TYPE DOMAIN-CONTAINING PROTEIN"/>
    <property type="match status" value="1"/>
</dbReference>
<keyword evidence="3" id="KW-1185">Reference proteome</keyword>
<proteinExistence type="predicted"/>
<sequence>MIGRAHFSFDELITALTEIEAVINSRPLSYISASDIEEPLTPSHLLVGRRILNLPDYLGHLADPSDDDFTVDPMLLIYKMHEASQQYIEPLLEPMENQYLNDLQPWDRVPTRKTREKDNPGLAIGKLVIVHDEHLRRGLWKLRRIQKTIKGRDGQIRGAEVKVVKRDRQQDFIAPPNSIALSTQGVSSKPSSYHDRSRDIIRRYFAT</sequence>
<protein>
    <recommendedName>
        <fullName evidence="1">DUF5641 domain-containing protein</fullName>
    </recommendedName>
</protein>
<dbReference type="Pfam" id="PF18701">
    <property type="entry name" value="DUF5641"/>
    <property type="match status" value="1"/>
</dbReference>
<dbReference type="InterPro" id="IPR040676">
    <property type="entry name" value="DUF5641"/>
</dbReference>
<feature type="domain" description="DUF5641" evidence="1">
    <location>
        <begin position="96"/>
        <end position="165"/>
    </location>
</feature>
<evidence type="ECO:0000259" key="1">
    <source>
        <dbReference type="Pfam" id="PF18701"/>
    </source>
</evidence>
<dbReference type="AlphaFoldDB" id="A0AA35WNX1"/>
<dbReference type="Proteomes" id="UP001174909">
    <property type="component" value="Unassembled WGS sequence"/>
</dbReference>
<evidence type="ECO:0000313" key="3">
    <source>
        <dbReference type="Proteomes" id="UP001174909"/>
    </source>
</evidence>
<dbReference type="PANTHER" id="PTHR47331:SF1">
    <property type="entry name" value="GAG-LIKE PROTEIN"/>
    <property type="match status" value="1"/>
</dbReference>
<reference evidence="2" key="1">
    <citation type="submission" date="2023-03" db="EMBL/GenBank/DDBJ databases">
        <authorList>
            <person name="Steffen K."/>
            <person name="Cardenas P."/>
        </authorList>
    </citation>
    <scope>NUCLEOTIDE SEQUENCE</scope>
</reference>
<organism evidence="2 3">
    <name type="scientific">Geodia barretti</name>
    <name type="common">Barrett's horny sponge</name>
    <dbReference type="NCBI Taxonomy" id="519541"/>
    <lineage>
        <taxon>Eukaryota</taxon>
        <taxon>Metazoa</taxon>
        <taxon>Porifera</taxon>
        <taxon>Demospongiae</taxon>
        <taxon>Heteroscleromorpha</taxon>
        <taxon>Tetractinellida</taxon>
        <taxon>Astrophorina</taxon>
        <taxon>Geodiidae</taxon>
        <taxon>Geodia</taxon>
    </lineage>
</organism>
<evidence type="ECO:0000313" key="2">
    <source>
        <dbReference type="EMBL" id="CAI8021325.1"/>
    </source>
</evidence>
<accession>A0AA35WNX1</accession>
<comment type="caution">
    <text evidence="2">The sequence shown here is derived from an EMBL/GenBank/DDBJ whole genome shotgun (WGS) entry which is preliminary data.</text>
</comment>
<name>A0AA35WNX1_GEOBA</name>
<gene>
    <name evidence="2" type="ORF">GBAR_LOCUS12656</name>
</gene>
<dbReference type="EMBL" id="CASHTH010001883">
    <property type="protein sequence ID" value="CAI8021325.1"/>
    <property type="molecule type" value="Genomic_DNA"/>
</dbReference>